<evidence type="ECO:0000256" key="4">
    <source>
        <dbReference type="ARBA" id="ARBA00022614"/>
    </source>
</evidence>
<evidence type="ECO:0000256" key="3">
    <source>
        <dbReference type="ARBA" id="ARBA00022475"/>
    </source>
</evidence>
<reference evidence="15 16" key="1">
    <citation type="submission" date="2024-01" db="EMBL/GenBank/DDBJ databases">
        <title>A telomere-to-telomere, gap-free genome of sweet tea (Lithocarpus litseifolius).</title>
        <authorList>
            <person name="Zhou J."/>
        </authorList>
    </citation>
    <scope>NUCLEOTIDE SEQUENCE [LARGE SCALE GENOMIC DNA]</scope>
    <source>
        <strain evidence="15">Zhou-2022a</strain>
        <tissue evidence="15">Leaf</tissue>
    </source>
</reference>
<dbReference type="PROSITE" id="PS51450">
    <property type="entry name" value="LRR"/>
    <property type="match status" value="1"/>
</dbReference>
<evidence type="ECO:0000256" key="6">
    <source>
        <dbReference type="ARBA" id="ARBA00022729"/>
    </source>
</evidence>
<evidence type="ECO:0000313" key="15">
    <source>
        <dbReference type="EMBL" id="KAK9993287.1"/>
    </source>
</evidence>
<evidence type="ECO:0000256" key="8">
    <source>
        <dbReference type="ARBA" id="ARBA00022989"/>
    </source>
</evidence>
<comment type="similarity">
    <text evidence="2">Belongs to the RLP family.</text>
</comment>
<evidence type="ECO:0000259" key="13">
    <source>
        <dbReference type="Pfam" id="PF08263"/>
    </source>
</evidence>
<feature type="domain" description="Disease resistance R13L4/SHOC-2-like LRR" evidence="14">
    <location>
        <begin position="271"/>
        <end position="472"/>
    </location>
</feature>
<keyword evidence="16" id="KW-1185">Reference proteome</keyword>
<dbReference type="GO" id="GO:0005886">
    <property type="term" value="C:plasma membrane"/>
    <property type="evidence" value="ECO:0007669"/>
    <property type="project" value="UniProtKB-SubCell"/>
</dbReference>
<comment type="subcellular location">
    <subcellularLocation>
        <location evidence="1">Cell membrane</location>
        <topology evidence="1">Single-pass type I membrane protein</topology>
    </subcellularLocation>
</comment>
<dbReference type="FunFam" id="3.80.10.10:FF:000095">
    <property type="entry name" value="LRR receptor-like serine/threonine-protein kinase GSO1"/>
    <property type="match status" value="2"/>
</dbReference>
<dbReference type="InterPro" id="IPR013210">
    <property type="entry name" value="LRR_N_plant-typ"/>
</dbReference>
<dbReference type="PRINTS" id="PR00019">
    <property type="entry name" value="LEURICHRPT"/>
</dbReference>
<evidence type="ECO:0000256" key="7">
    <source>
        <dbReference type="ARBA" id="ARBA00022737"/>
    </source>
</evidence>
<dbReference type="PANTHER" id="PTHR48061:SF12">
    <property type="entry name" value="DISEASE RESISTANCE LIKE PROTEIN"/>
    <property type="match status" value="1"/>
</dbReference>
<dbReference type="SUPFAM" id="SSF52058">
    <property type="entry name" value="L domain-like"/>
    <property type="match status" value="3"/>
</dbReference>
<feature type="signal peptide" evidence="12">
    <location>
        <begin position="1"/>
        <end position="26"/>
    </location>
</feature>
<feature type="chain" id="PRO_5043811201" description="Receptor-like protein 12" evidence="12">
    <location>
        <begin position="27"/>
        <end position="989"/>
    </location>
</feature>
<keyword evidence="3" id="KW-1003">Cell membrane</keyword>
<dbReference type="Proteomes" id="UP001459277">
    <property type="component" value="Unassembled WGS sequence"/>
</dbReference>
<evidence type="ECO:0000256" key="1">
    <source>
        <dbReference type="ARBA" id="ARBA00004251"/>
    </source>
</evidence>
<keyword evidence="7" id="KW-0677">Repeat</keyword>
<keyword evidence="4" id="KW-0433">Leucine-rich repeat</keyword>
<evidence type="ECO:0008006" key="17">
    <source>
        <dbReference type="Google" id="ProtNLM"/>
    </source>
</evidence>
<keyword evidence="9" id="KW-0472">Membrane</keyword>
<gene>
    <name evidence="15" type="ORF">SO802_022990</name>
</gene>
<evidence type="ECO:0000259" key="14">
    <source>
        <dbReference type="Pfam" id="PF23598"/>
    </source>
</evidence>
<sequence length="989" mass="110447">MGPVALYSFMFLSSPFLLLFFHLTHSSSMQPCHYDESSALLQFKESFIINKSASIIYPCIYPKTESWQLEGRSSCCSWAGIECDHDSGHVIALDLSTSCLYGSINSSSSLFLLVHLRMLNLANNHFNYSLIPSRIGNLSSLIYLNLSNSFFSGQIPFEISQLSQLSSLDLSYNSYSPFKRLLELKKPNFNSLVQNLTNLIQLDLTMVIISSPLPNVLANMSSLTFLRLSCCGLLGNFPTGMFQLPKLQLLELSYNPDLIGYLPNFYWSSPLKYFGVLNTGFFGEIPTSIGNLESLEYLNLRDCNFSGLIPPSLGNLSKLTTLDLSDNSLIRGQLPSSFANLTQLTRLALSFINLSSETFPWLNENSKITHLYLRSNNLRGEIPPSLANWTQLTALELSSNQLTGSTPLWLMNLTKLTQLSLASNKLQGPIPSSISELKNLQYLDLYSNNLSGTVDLNTLFMLKNLMYLRLSFNKLSVLTKTNSSASPPKLISLWLASCNLGQFPKFLQGQDGLMYLDLAFNNIHGQIPQWFWKISTQTLLYLDLAHNFLTGFDQPPRVLPWSSLLALNMSSNRLSGSLPVPPFSTLLYTISDNSLSGEIPSLICNLSLLQVLDLSGNNLGSMIPRCLSNFSSSLSILKLGKNNFHGTIPQTWTSASKLRMIDLGQNKLHGQVPRSMARCALLESLDLGNNQIVDTFPSWLGALPELKILILRSNRFYGAIWSPKFNFAFPKLHIIDMSFNGFTGSLPSEFFQRLNAMKTVETEALLYMEAHMSYYLRGFEYMDNFEYSMTMTNKGLRTQYTKIIEFFIAIDLSCNRFEGEIPDSIGTLKALHMLNLSNNILTGHIPLSIGNLTGLESLDLSQNKLSGEIPQQLVQLTFLAFLNVSYNNFTGFIPQGNQFDTFPRSSFEGNPGLCGNQLSIKCKGPTTSLPLPAPSNDDQNSASSIEFGWKTVVMGYGCGTLIGVVIGHIVYTKKHDWFVNNFGMRQQRR</sequence>
<dbReference type="AlphaFoldDB" id="A0AAW2C7D3"/>
<dbReference type="Pfam" id="PF00560">
    <property type="entry name" value="LRR_1"/>
    <property type="match status" value="7"/>
</dbReference>
<keyword evidence="6 12" id="KW-0732">Signal</keyword>
<evidence type="ECO:0000256" key="9">
    <source>
        <dbReference type="ARBA" id="ARBA00023136"/>
    </source>
</evidence>
<evidence type="ECO:0000256" key="5">
    <source>
        <dbReference type="ARBA" id="ARBA00022692"/>
    </source>
</evidence>
<dbReference type="SMART" id="SM00369">
    <property type="entry name" value="LRR_TYP"/>
    <property type="match status" value="8"/>
</dbReference>
<keyword evidence="8" id="KW-1133">Transmembrane helix</keyword>
<organism evidence="15 16">
    <name type="scientific">Lithocarpus litseifolius</name>
    <dbReference type="NCBI Taxonomy" id="425828"/>
    <lineage>
        <taxon>Eukaryota</taxon>
        <taxon>Viridiplantae</taxon>
        <taxon>Streptophyta</taxon>
        <taxon>Embryophyta</taxon>
        <taxon>Tracheophyta</taxon>
        <taxon>Spermatophyta</taxon>
        <taxon>Magnoliopsida</taxon>
        <taxon>eudicotyledons</taxon>
        <taxon>Gunneridae</taxon>
        <taxon>Pentapetalae</taxon>
        <taxon>rosids</taxon>
        <taxon>fabids</taxon>
        <taxon>Fagales</taxon>
        <taxon>Fagaceae</taxon>
        <taxon>Lithocarpus</taxon>
    </lineage>
</organism>
<name>A0AAW2C7D3_9ROSI</name>
<evidence type="ECO:0000256" key="10">
    <source>
        <dbReference type="ARBA" id="ARBA00023170"/>
    </source>
</evidence>
<evidence type="ECO:0000256" key="12">
    <source>
        <dbReference type="SAM" id="SignalP"/>
    </source>
</evidence>
<evidence type="ECO:0000256" key="2">
    <source>
        <dbReference type="ARBA" id="ARBA00009592"/>
    </source>
</evidence>
<dbReference type="Pfam" id="PF08263">
    <property type="entry name" value="LRRNT_2"/>
    <property type="match status" value="1"/>
</dbReference>
<dbReference type="InterPro" id="IPR001611">
    <property type="entry name" value="Leu-rich_rpt"/>
</dbReference>
<keyword evidence="10" id="KW-0675">Receptor</keyword>
<proteinExistence type="inferred from homology"/>
<evidence type="ECO:0000313" key="16">
    <source>
        <dbReference type="Proteomes" id="UP001459277"/>
    </source>
</evidence>
<dbReference type="Gene3D" id="3.80.10.10">
    <property type="entry name" value="Ribonuclease Inhibitor"/>
    <property type="match status" value="5"/>
</dbReference>
<dbReference type="InterPro" id="IPR046956">
    <property type="entry name" value="RLP23-like"/>
</dbReference>
<comment type="caution">
    <text evidence="15">The sequence shown here is derived from an EMBL/GenBank/DDBJ whole genome shotgun (WGS) entry which is preliminary data.</text>
</comment>
<feature type="domain" description="Leucine-rich repeat-containing N-terminal plant-type" evidence="13">
    <location>
        <begin position="35"/>
        <end position="84"/>
    </location>
</feature>
<dbReference type="Pfam" id="PF23598">
    <property type="entry name" value="LRR_14"/>
    <property type="match status" value="1"/>
</dbReference>
<dbReference type="InterPro" id="IPR003591">
    <property type="entry name" value="Leu-rich_rpt_typical-subtyp"/>
</dbReference>
<keyword evidence="5" id="KW-0812">Transmembrane</keyword>
<dbReference type="Pfam" id="PF13855">
    <property type="entry name" value="LRR_8"/>
    <property type="match status" value="1"/>
</dbReference>
<dbReference type="EMBL" id="JAZDWU010000008">
    <property type="protein sequence ID" value="KAK9993287.1"/>
    <property type="molecule type" value="Genomic_DNA"/>
</dbReference>
<dbReference type="PANTHER" id="PTHR48061">
    <property type="entry name" value="LEUCINE-RICH REPEAT RECEPTOR PROTEIN KINASE EMS1-LIKE-RELATED"/>
    <property type="match status" value="1"/>
</dbReference>
<dbReference type="FunFam" id="3.80.10.10:FF:000041">
    <property type="entry name" value="LRR receptor-like serine/threonine-protein kinase ERECTA"/>
    <property type="match status" value="1"/>
</dbReference>
<dbReference type="SMART" id="SM00365">
    <property type="entry name" value="LRR_SD22"/>
    <property type="match status" value="6"/>
</dbReference>
<dbReference type="InterPro" id="IPR032675">
    <property type="entry name" value="LRR_dom_sf"/>
</dbReference>
<dbReference type="InterPro" id="IPR055414">
    <property type="entry name" value="LRR_R13L4/SHOC2-like"/>
</dbReference>
<protein>
    <recommendedName>
        <fullName evidence="17">Receptor-like protein 12</fullName>
    </recommendedName>
</protein>
<evidence type="ECO:0000256" key="11">
    <source>
        <dbReference type="ARBA" id="ARBA00023180"/>
    </source>
</evidence>
<keyword evidence="11" id="KW-0325">Glycoprotein</keyword>
<accession>A0AAW2C7D3</accession>